<dbReference type="InterPro" id="IPR036249">
    <property type="entry name" value="Thioredoxin-like_sf"/>
</dbReference>
<feature type="domain" description="Thioredoxin" evidence="8">
    <location>
        <begin position="8"/>
        <end position="141"/>
    </location>
</feature>
<dbReference type="PROSITE" id="PS51352">
    <property type="entry name" value="THIOREDOXIN_2"/>
    <property type="match status" value="1"/>
</dbReference>
<evidence type="ECO:0000259" key="8">
    <source>
        <dbReference type="PROSITE" id="PS51352"/>
    </source>
</evidence>
<dbReference type="CDD" id="cd02947">
    <property type="entry name" value="TRX_family"/>
    <property type="match status" value="1"/>
</dbReference>
<dbReference type="PANTHER" id="PTHR45663:SF40">
    <property type="entry name" value="THIOREDOXIN 2"/>
    <property type="match status" value="1"/>
</dbReference>
<dbReference type="GO" id="GO:0015035">
    <property type="term" value="F:protein-disulfide reductase activity"/>
    <property type="evidence" value="ECO:0007669"/>
    <property type="project" value="UniProtKB-UniRule"/>
</dbReference>
<dbReference type="RefSeq" id="WP_162084071.1">
    <property type="nucleotide sequence ID" value="NZ_AP021881.1"/>
</dbReference>
<evidence type="ECO:0000256" key="1">
    <source>
        <dbReference type="ARBA" id="ARBA00008987"/>
    </source>
</evidence>
<evidence type="ECO:0000256" key="6">
    <source>
        <dbReference type="ARBA" id="ARBA00023284"/>
    </source>
</evidence>
<keyword evidence="2" id="KW-0813">Transport</keyword>
<sequence>MELICPHCSAINRIPEARLNQNPNCGKCGQALHTGLPVDLTTTTFDRYITRNQLPVLVDFWASWCGPCKMMAPTFKQVGTELASRVRFAKVETEAEQALAARYQIRSIPTLVLFKDGKEHARMSGALDANGLKQWLRSQDVN</sequence>
<evidence type="ECO:0000313" key="10">
    <source>
        <dbReference type="Proteomes" id="UP000463939"/>
    </source>
</evidence>
<gene>
    <name evidence="9" type="primary">trxC_2</name>
    <name evidence="9" type="ORF">SFSGTM_08120</name>
</gene>
<keyword evidence="4" id="KW-0249">Electron transport</keyword>
<dbReference type="NCBIfam" id="NF008229">
    <property type="entry name" value="PRK10996.1"/>
    <property type="match status" value="1"/>
</dbReference>
<dbReference type="FunFam" id="3.40.30.10:FF:000001">
    <property type="entry name" value="Thioredoxin"/>
    <property type="match status" value="1"/>
</dbReference>
<organism evidence="9 10">
    <name type="scientific">Sulfuriferula nivalis</name>
    <dbReference type="NCBI Taxonomy" id="2675298"/>
    <lineage>
        <taxon>Bacteria</taxon>
        <taxon>Pseudomonadati</taxon>
        <taxon>Pseudomonadota</taxon>
        <taxon>Betaproteobacteria</taxon>
        <taxon>Nitrosomonadales</taxon>
        <taxon>Sulfuricellaceae</taxon>
        <taxon>Sulfuriferula</taxon>
    </lineage>
</organism>
<dbReference type="PRINTS" id="PR00421">
    <property type="entry name" value="THIOREDOXIN"/>
</dbReference>
<evidence type="ECO:0000256" key="7">
    <source>
        <dbReference type="NCBIfam" id="TIGR01068"/>
    </source>
</evidence>
<dbReference type="NCBIfam" id="TIGR01068">
    <property type="entry name" value="thioredoxin"/>
    <property type="match status" value="1"/>
</dbReference>
<dbReference type="Gene3D" id="2.30.30.380">
    <property type="entry name" value="Zn-finger domain of Sec23/24"/>
    <property type="match status" value="1"/>
</dbReference>
<dbReference type="PROSITE" id="PS00194">
    <property type="entry name" value="THIOREDOXIN_1"/>
    <property type="match status" value="1"/>
</dbReference>
<dbReference type="EMBL" id="AP021881">
    <property type="protein sequence ID" value="BBP00104.1"/>
    <property type="molecule type" value="Genomic_DNA"/>
</dbReference>
<evidence type="ECO:0000256" key="3">
    <source>
        <dbReference type="ARBA" id="ARBA00022723"/>
    </source>
</evidence>
<dbReference type="KEGG" id="sniv:SFSGTM_08120"/>
<dbReference type="GO" id="GO:0005829">
    <property type="term" value="C:cytosol"/>
    <property type="evidence" value="ECO:0007669"/>
    <property type="project" value="TreeGrafter"/>
</dbReference>
<dbReference type="InterPro" id="IPR017937">
    <property type="entry name" value="Thioredoxin_CS"/>
</dbReference>
<evidence type="ECO:0000256" key="5">
    <source>
        <dbReference type="ARBA" id="ARBA00023157"/>
    </source>
</evidence>
<evidence type="ECO:0000313" key="9">
    <source>
        <dbReference type="EMBL" id="BBP00104.1"/>
    </source>
</evidence>
<dbReference type="InterPro" id="IPR005746">
    <property type="entry name" value="Thioredoxin"/>
</dbReference>
<dbReference type="AlphaFoldDB" id="A0A809RGW7"/>
<dbReference type="Gene3D" id="3.40.30.10">
    <property type="entry name" value="Glutaredoxin"/>
    <property type="match status" value="1"/>
</dbReference>
<dbReference type="InterPro" id="IPR049299">
    <property type="entry name" value="Thio2_N"/>
</dbReference>
<name>A0A809RGW7_9PROT</name>
<reference evidence="10" key="1">
    <citation type="submission" date="2019-11" db="EMBL/GenBank/DDBJ databases">
        <title>Isolation and characterization of a novel species in the genus Sulfuriferula.</title>
        <authorList>
            <person name="Mochizuki J."/>
            <person name="Kojima H."/>
            <person name="Fukui M."/>
        </authorList>
    </citation>
    <scope>NUCLEOTIDE SEQUENCE [LARGE SCALE GENOMIC DNA]</scope>
    <source>
        <strain evidence="10">SGTM</strain>
    </source>
</reference>
<dbReference type="InterPro" id="IPR013766">
    <property type="entry name" value="Thioredoxin_domain"/>
</dbReference>
<dbReference type="Pfam" id="PF21352">
    <property type="entry name" value="Zn_ribbon_Thio2"/>
    <property type="match status" value="1"/>
</dbReference>
<dbReference type="SUPFAM" id="SSF52833">
    <property type="entry name" value="Thioredoxin-like"/>
    <property type="match status" value="1"/>
</dbReference>
<keyword evidence="10" id="KW-1185">Reference proteome</keyword>
<protein>
    <recommendedName>
        <fullName evidence="7">Thioredoxin</fullName>
    </recommendedName>
</protein>
<evidence type="ECO:0000256" key="4">
    <source>
        <dbReference type="ARBA" id="ARBA00022982"/>
    </source>
</evidence>
<keyword evidence="5" id="KW-1015">Disulfide bond</keyword>
<dbReference type="GO" id="GO:0046872">
    <property type="term" value="F:metal ion binding"/>
    <property type="evidence" value="ECO:0007669"/>
    <property type="project" value="UniProtKB-KW"/>
</dbReference>
<proteinExistence type="inferred from homology"/>
<dbReference type="PANTHER" id="PTHR45663">
    <property type="entry name" value="GEO12009P1"/>
    <property type="match status" value="1"/>
</dbReference>
<comment type="similarity">
    <text evidence="1">Belongs to the thioredoxin family.</text>
</comment>
<keyword evidence="3" id="KW-0479">Metal-binding</keyword>
<accession>A0A809RGW7</accession>
<evidence type="ECO:0000256" key="2">
    <source>
        <dbReference type="ARBA" id="ARBA00022448"/>
    </source>
</evidence>
<dbReference type="Proteomes" id="UP000463939">
    <property type="component" value="Chromosome"/>
</dbReference>
<keyword evidence="6" id="KW-0676">Redox-active center</keyword>
<dbReference type="Pfam" id="PF00085">
    <property type="entry name" value="Thioredoxin"/>
    <property type="match status" value="1"/>
</dbReference>